<evidence type="ECO:0000256" key="2">
    <source>
        <dbReference type="ARBA" id="ARBA00022801"/>
    </source>
</evidence>
<evidence type="ECO:0000313" key="6">
    <source>
        <dbReference type="EMBL" id="MBO1363647.1"/>
    </source>
</evidence>
<dbReference type="PANTHER" id="PTHR40079:SF4">
    <property type="entry name" value="GH26 DOMAIN-CONTAINING PROTEIN-RELATED"/>
    <property type="match status" value="1"/>
</dbReference>
<evidence type="ECO:0000256" key="3">
    <source>
        <dbReference type="ARBA" id="ARBA00023295"/>
    </source>
</evidence>
<evidence type="ECO:0000313" key="7">
    <source>
        <dbReference type="Proteomes" id="UP000664265"/>
    </source>
</evidence>
<dbReference type="InterPro" id="IPR022790">
    <property type="entry name" value="GH26_dom"/>
</dbReference>
<evidence type="ECO:0000259" key="5">
    <source>
        <dbReference type="PROSITE" id="PS51764"/>
    </source>
</evidence>
<feature type="active site" description="Nucleophile" evidence="4">
    <location>
        <position position="502"/>
    </location>
</feature>
<reference evidence="6 7" key="1">
    <citation type="submission" date="2021-01" db="EMBL/GenBank/DDBJ databases">
        <title>Prevotella A2931 sp. nov.</title>
        <authorList>
            <person name="Buhl M."/>
            <person name="Oberhettinger P."/>
        </authorList>
    </citation>
    <scope>NUCLEOTIDE SEQUENCE [LARGE SCALE GENOMIC DNA]</scope>
    <source>
        <strain evidence="6 7">A2931</strain>
    </source>
</reference>
<feature type="domain" description="GH26" evidence="5">
    <location>
        <begin position="137"/>
        <end position="551"/>
    </location>
</feature>
<comment type="similarity">
    <text evidence="1 4">Belongs to the glycosyl hydrolase 26 family.</text>
</comment>
<dbReference type="InterPro" id="IPR017853">
    <property type="entry name" value="GH"/>
</dbReference>
<proteinExistence type="inferred from homology"/>
<dbReference type="Pfam" id="PF02156">
    <property type="entry name" value="Glyco_hydro_26"/>
    <property type="match status" value="2"/>
</dbReference>
<sequence>MVVAIALTCSFTACSDEVEHNIAAVDAPSFVGVSPQKNIKAGLDSILVTYDKNIFFASEDYTKITLNGEPVVSAHVPGSSNTLLIMANIKRGQTYDLRIPEGLVTGPNRMPVPAVSQTLTAQSQTIATVPVNADATAETKALYTNLTSNYGKKTYSATMAQVAWNTDEAEKVYQLTGKYPAINGYDYIHLNATSEGGWIDYSDISPVKNWHDAGGLVTIGWHWNVPVSNPNASTVPVTLYDGEAVDMDNWSNYLQLTDRTYKDILATASIGSKLTVYISNVESGAQGSIKNSAWAGFVDESGTSWEYFSISGDSYSITLDQTTLNEMKANGLILSGKGYTLTRVTVEAAGTVSYSFYADKNDFSVDNAVTEGTWENDFVKSDLEKITTYLSQLQQAGIPVLWRPLHEAAGKWFWWGAGTAESYKKLWILMYDTFKRKGINNLIWVWTSEGNDDAWYPGDNYVDIIGTDLYGHDGQEVSADEAAARFNALAYRYSQKMIVLSECGTVTDIPAQWKADAQWGWFMPWYSSGDTVHATDVWWKAAMGSEHVITR</sequence>
<organism evidence="6 7">
    <name type="scientific">Prevotella illustrans</name>
    <dbReference type="NCBI Taxonomy" id="2800387"/>
    <lineage>
        <taxon>Bacteria</taxon>
        <taxon>Pseudomonadati</taxon>
        <taxon>Bacteroidota</taxon>
        <taxon>Bacteroidia</taxon>
        <taxon>Bacteroidales</taxon>
        <taxon>Prevotellaceae</taxon>
        <taxon>Prevotella</taxon>
    </lineage>
</organism>
<dbReference type="EMBL" id="JAERMS010000022">
    <property type="protein sequence ID" value="MBO1363647.1"/>
    <property type="molecule type" value="Genomic_DNA"/>
</dbReference>
<dbReference type="RefSeq" id="WP_107581847.1">
    <property type="nucleotide sequence ID" value="NZ_JAERMS010000022.1"/>
</dbReference>
<dbReference type="PANTHER" id="PTHR40079">
    <property type="entry name" value="MANNAN ENDO-1,4-BETA-MANNOSIDASE E-RELATED"/>
    <property type="match status" value="1"/>
</dbReference>
<evidence type="ECO:0000256" key="1">
    <source>
        <dbReference type="ARBA" id="ARBA00007754"/>
    </source>
</evidence>
<evidence type="ECO:0000256" key="4">
    <source>
        <dbReference type="PROSITE-ProRule" id="PRU01100"/>
    </source>
</evidence>
<keyword evidence="7" id="KW-1185">Reference proteome</keyword>
<name>A0ABS3M646_9BACT</name>
<dbReference type="Proteomes" id="UP000664265">
    <property type="component" value="Unassembled WGS sequence"/>
</dbReference>
<accession>A0ABS3M646</accession>
<dbReference type="Gene3D" id="3.20.20.80">
    <property type="entry name" value="Glycosidases"/>
    <property type="match status" value="2"/>
</dbReference>
<dbReference type="PROSITE" id="PS51764">
    <property type="entry name" value="GH26"/>
    <property type="match status" value="1"/>
</dbReference>
<comment type="caution">
    <text evidence="6">The sequence shown here is derived from an EMBL/GenBank/DDBJ whole genome shotgun (WGS) entry which is preliminary data.</text>
</comment>
<keyword evidence="3 4" id="KW-0326">Glycosidase</keyword>
<dbReference type="SUPFAM" id="SSF51445">
    <property type="entry name" value="(Trans)glycosidases"/>
    <property type="match status" value="1"/>
</dbReference>
<feature type="active site" description="Proton donor" evidence="4">
    <location>
        <position position="407"/>
    </location>
</feature>
<keyword evidence="2 4" id="KW-0378">Hydrolase</keyword>
<protein>
    <submittedName>
        <fullName evidence="6">Beta-mannosidase</fullName>
    </submittedName>
</protein>
<dbReference type="InterPro" id="IPR000805">
    <property type="entry name" value="Glyco_hydro_26"/>
</dbReference>
<gene>
    <name evidence="6" type="ORF">JHU38_07675</name>
</gene>